<dbReference type="RefSeq" id="WP_100314952.1">
    <property type="nucleotide sequence ID" value="NZ_PGFG01000001.1"/>
</dbReference>
<dbReference type="InterPro" id="IPR021005">
    <property type="entry name" value="Znf_CGNR"/>
</dbReference>
<gene>
    <name evidence="2" type="ORF">BXY57_2101</name>
</gene>
<comment type="caution">
    <text evidence="2">The sequence shown here is derived from an EMBL/GenBank/DDBJ whole genome shotgun (WGS) entry which is preliminary data.</text>
</comment>
<dbReference type="InterPro" id="IPR010852">
    <property type="entry name" value="ABATE"/>
</dbReference>
<name>A0A2M9CX51_9BACT</name>
<dbReference type="InterPro" id="IPR023286">
    <property type="entry name" value="ABATE_dom_sf"/>
</dbReference>
<dbReference type="EMBL" id="PGFG01000001">
    <property type="protein sequence ID" value="PJJ76481.1"/>
    <property type="molecule type" value="Genomic_DNA"/>
</dbReference>
<dbReference type="Pfam" id="PF11706">
    <property type="entry name" value="zf-CGNR"/>
    <property type="match status" value="1"/>
</dbReference>
<dbReference type="Proteomes" id="UP000230000">
    <property type="component" value="Unassembled WGS sequence"/>
</dbReference>
<organism evidence="2 3">
    <name type="scientific">Thermoflavifilum aggregans</name>
    <dbReference type="NCBI Taxonomy" id="454188"/>
    <lineage>
        <taxon>Bacteria</taxon>
        <taxon>Pseudomonadati</taxon>
        <taxon>Bacteroidota</taxon>
        <taxon>Chitinophagia</taxon>
        <taxon>Chitinophagales</taxon>
        <taxon>Chitinophagaceae</taxon>
        <taxon>Thermoflavifilum</taxon>
    </lineage>
</organism>
<dbReference type="AlphaFoldDB" id="A0A2M9CX51"/>
<protein>
    <submittedName>
        <fullName evidence="2">Putative stress-induced transcription regulator</fullName>
    </submittedName>
</protein>
<reference evidence="2 3" key="1">
    <citation type="submission" date="2017-11" db="EMBL/GenBank/DDBJ databases">
        <title>Genomic Encyclopedia of Archaeal and Bacterial Type Strains, Phase II (KMG-II): From Individual Species to Whole Genera.</title>
        <authorList>
            <person name="Goeker M."/>
        </authorList>
    </citation>
    <scope>NUCLEOTIDE SEQUENCE [LARGE SCALE GENOMIC DNA]</scope>
    <source>
        <strain evidence="2 3">DSM 27268</strain>
    </source>
</reference>
<evidence type="ECO:0000313" key="3">
    <source>
        <dbReference type="Proteomes" id="UP000230000"/>
    </source>
</evidence>
<evidence type="ECO:0000259" key="1">
    <source>
        <dbReference type="Pfam" id="PF11706"/>
    </source>
</evidence>
<dbReference type="Pfam" id="PF07336">
    <property type="entry name" value="ABATE"/>
    <property type="match status" value="1"/>
</dbReference>
<feature type="domain" description="Zinc finger CGNR" evidence="1">
    <location>
        <begin position="161"/>
        <end position="204"/>
    </location>
</feature>
<sequence length="207" mass="24123">MNQKWKFIGGNLAIDFVNTIGGRSERNIQDYVIRDDTFNCYKSFVEWSEAIRLIKPAAARKIKAWAAENPTHAKKELKRVIAFRETLYRIFRHTMEKSKPDAVDIQLLNKEYAAARQHQQMIFSSGIWSMQWLVDADHPDRLVYQLAMAAADLLLSEKLVRLKQCQGEDCGWLFLDTSKNQKRIWCDMKDCGNLAKVRRFRSRHVAG</sequence>
<keyword evidence="3" id="KW-1185">Reference proteome</keyword>
<dbReference type="PANTHER" id="PTHR35525:SF3">
    <property type="entry name" value="BLL6575 PROTEIN"/>
    <property type="match status" value="1"/>
</dbReference>
<evidence type="ECO:0000313" key="2">
    <source>
        <dbReference type="EMBL" id="PJJ76481.1"/>
    </source>
</evidence>
<dbReference type="SUPFAM" id="SSF160904">
    <property type="entry name" value="Jann2411-like"/>
    <property type="match status" value="1"/>
</dbReference>
<dbReference type="OrthoDB" id="123307at2"/>
<dbReference type="Gene3D" id="1.10.3300.10">
    <property type="entry name" value="Jann2411-like domain"/>
    <property type="match status" value="1"/>
</dbReference>
<accession>A0A2M9CX51</accession>
<proteinExistence type="predicted"/>
<dbReference type="PANTHER" id="PTHR35525">
    <property type="entry name" value="BLL6575 PROTEIN"/>
    <property type="match status" value="1"/>
</dbReference>